<dbReference type="InterPro" id="IPR002110">
    <property type="entry name" value="Ankyrin_rpt"/>
</dbReference>
<dbReference type="Gene3D" id="1.25.40.20">
    <property type="entry name" value="Ankyrin repeat-containing domain"/>
    <property type="match status" value="1"/>
</dbReference>
<protein>
    <submittedName>
        <fullName evidence="2">Uncharacterized protein</fullName>
    </submittedName>
</protein>
<proteinExistence type="predicted"/>
<evidence type="ECO:0000313" key="3">
    <source>
        <dbReference type="Proteomes" id="UP001178507"/>
    </source>
</evidence>
<comment type="caution">
    <text evidence="2">The sequence shown here is derived from an EMBL/GenBank/DDBJ whole genome shotgun (WGS) entry which is preliminary data.</text>
</comment>
<evidence type="ECO:0000256" key="1">
    <source>
        <dbReference type="SAM" id="Phobius"/>
    </source>
</evidence>
<accession>A0AA36MLK8</accession>
<keyword evidence="1" id="KW-0472">Membrane</keyword>
<gene>
    <name evidence="2" type="ORF">EVOR1521_LOCUS2186</name>
</gene>
<keyword evidence="1" id="KW-0812">Transmembrane</keyword>
<keyword evidence="1" id="KW-1133">Transmembrane helix</keyword>
<feature type="transmembrane region" description="Helical" evidence="1">
    <location>
        <begin position="187"/>
        <end position="206"/>
    </location>
</feature>
<name>A0AA36MLK8_9DINO</name>
<organism evidence="2 3">
    <name type="scientific">Effrenium voratum</name>
    <dbReference type="NCBI Taxonomy" id="2562239"/>
    <lineage>
        <taxon>Eukaryota</taxon>
        <taxon>Sar</taxon>
        <taxon>Alveolata</taxon>
        <taxon>Dinophyceae</taxon>
        <taxon>Suessiales</taxon>
        <taxon>Symbiodiniaceae</taxon>
        <taxon>Effrenium</taxon>
    </lineage>
</organism>
<sequence>MEQELDLEVRLMSGQLLGKVRANRRSEAGTLRQKVCEACSLEGPFWLLQDTEVLRFQPGEELKDMPLVLVKRSISDLSEQLVGFQGAAYRGDVEEVFRILAEGADIDFRDAARLRTPLMWAAARGRTLLCRRLLHAGCTAAQLAESNHHLRLAQLLQAADAERLRDRSFSAHLRRSWQRVVQHKKQVLLLLRHVVLVLAVATLALFSQSLWLAPLSATLTHVLPALQEPSSKLWMRLQRRSKSAIAPMPDEG</sequence>
<dbReference type="Proteomes" id="UP001178507">
    <property type="component" value="Unassembled WGS sequence"/>
</dbReference>
<dbReference type="Pfam" id="PF12796">
    <property type="entry name" value="Ank_2"/>
    <property type="match status" value="1"/>
</dbReference>
<keyword evidence="3" id="KW-1185">Reference proteome</keyword>
<dbReference type="EMBL" id="CAUJNA010000113">
    <property type="protein sequence ID" value="CAJ1372028.1"/>
    <property type="molecule type" value="Genomic_DNA"/>
</dbReference>
<dbReference type="AlphaFoldDB" id="A0AA36MLK8"/>
<evidence type="ECO:0000313" key="2">
    <source>
        <dbReference type="EMBL" id="CAJ1372028.1"/>
    </source>
</evidence>
<dbReference type="SUPFAM" id="SSF48403">
    <property type="entry name" value="Ankyrin repeat"/>
    <property type="match status" value="1"/>
</dbReference>
<reference evidence="2" key="1">
    <citation type="submission" date="2023-08" db="EMBL/GenBank/DDBJ databases">
        <authorList>
            <person name="Chen Y."/>
            <person name="Shah S."/>
            <person name="Dougan E. K."/>
            <person name="Thang M."/>
            <person name="Chan C."/>
        </authorList>
    </citation>
    <scope>NUCLEOTIDE SEQUENCE</scope>
</reference>
<dbReference type="InterPro" id="IPR036770">
    <property type="entry name" value="Ankyrin_rpt-contain_sf"/>
</dbReference>